<accession>A0A6J4S9B0</accession>
<feature type="compositionally biased region" description="Low complexity" evidence="1">
    <location>
        <begin position="222"/>
        <end position="235"/>
    </location>
</feature>
<evidence type="ECO:0000256" key="1">
    <source>
        <dbReference type="SAM" id="MobiDB-lite"/>
    </source>
</evidence>
<feature type="compositionally biased region" description="Basic and acidic residues" evidence="1">
    <location>
        <begin position="10"/>
        <end position="19"/>
    </location>
</feature>
<dbReference type="AlphaFoldDB" id="A0A6J4S9B0"/>
<gene>
    <name evidence="2" type="ORF">AVDCRST_MAG91-602</name>
</gene>
<evidence type="ECO:0000313" key="2">
    <source>
        <dbReference type="EMBL" id="CAA9492198.1"/>
    </source>
</evidence>
<feature type="compositionally biased region" description="Basic and acidic residues" evidence="1">
    <location>
        <begin position="318"/>
        <end position="328"/>
    </location>
</feature>
<dbReference type="EMBL" id="CADCVX010000140">
    <property type="protein sequence ID" value="CAA9492198.1"/>
    <property type="molecule type" value="Genomic_DNA"/>
</dbReference>
<feature type="non-terminal residue" evidence="2">
    <location>
        <position position="413"/>
    </location>
</feature>
<feature type="compositionally biased region" description="Basic and acidic residues" evidence="1">
    <location>
        <begin position="181"/>
        <end position="197"/>
    </location>
</feature>
<feature type="compositionally biased region" description="Basic and acidic residues" evidence="1">
    <location>
        <begin position="373"/>
        <end position="383"/>
    </location>
</feature>
<protein>
    <submittedName>
        <fullName evidence="2">Lipopolysaccharide export system permease protein LptF</fullName>
    </submittedName>
</protein>
<organism evidence="2">
    <name type="scientific">uncultured Sphingomonadaceae bacterium</name>
    <dbReference type="NCBI Taxonomy" id="169976"/>
    <lineage>
        <taxon>Bacteria</taxon>
        <taxon>Pseudomonadati</taxon>
        <taxon>Pseudomonadota</taxon>
        <taxon>Alphaproteobacteria</taxon>
        <taxon>Sphingomonadales</taxon>
        <taxon>Sphingomonadaceae</taxon>
        <taxon>environmental samples</taxon>
    </lineage>
</organism>
<name>A0A6J4S9B0_9SPHN</name>
<feature type="compositionally biased region" description="Low complexity" evidence="1">
    <location>
        <begin position="307"/>
        <end position="317"/>
    </location>
</feature>
<sequence>EQAIGNADRPLPRTADRRAAGRHANPRGHAAAAGQDAAPVRFRRVGGRARGGGLADARQPDPRISVAGHSDRAAARHAARVPQARADVGARQPARRRDELRAAAPRTVYVRGRAAAAQLPDRRLRPAARTLRVRGAALRASLGRARRVDQGRRVHQARQAHDAPDRGVGGRRPRPVGHLRFGRDRERPHRDGDRARGDLPGGGGCRHHHLPSAGRPPRPRRSGVPGAARAGLHPLRPADRLARRRRVPGPQRGAQHGADDSRTRAHRQGPGHDRFAARRDARQFPLPHGGGRDDAAHPAARCRARRAAQAQRVVARHLPVDRDDRHLPQGEPICGGHGRGGADRSGGRVVGAVRAVRRADPLHVSDAGACSRRSADRRAGTRRGERRRAVPPGGDVPPPRSGRASRPGRAARL</sequence>
<feature type="non-terminal residue" evidence="2">
    <location>
        <position position="1"/>
    </location>
</feature>
<reference evidence="2" key="1">
    <citation type="submission" date="2020-02" db="EMBL/GenBank/DDBJ databases">
        <authorList>
            <person name="Meier V. D."/>
        </authorList>
    </citation>
    <scope>NUCLEOTIDE SEQUENCE</scope>
    <source>
        <strain evidence="2">AVDCRST_MAG91</strain>
    </source>
</reference>
<feature type="region of interest" description="Disordered" evidence="1">
    <location>
        <begin position="142"/>
        <end position="413"/>
    </location>
</feature>
<feature type="region of interest" description="Disordered" evidence="1">
    <location>
        <begin position="1"/>
        <end position="102"/>
    </location>
</feature>
<proteinExistence type="predicted"/>
<feature type="compositionally biased region" description="Low complexity" evidence="1">
    <location>
        <begin position="30"/>
        <end position="40"/>
    </location>
</feature>
<feature type="compositionally biased region" description="Low complexity" evidence="1">
    <location>
        <begin position="401"/>
        <end position="413"/>
    </location>
</feature>
<feature type="compositionally biased region" description="Basic and acidic residues" evidence="1">
    <location>
        <begin position="270"/>
        <end position="282"/>
    </location>
</feature>